<dbReference type="PIRSF" id="PIRSF028440">
    <property type="entry name" value="UCP_LAB_N"/>
    <property type="match status" value="1"/>
</dbReference>
<accession>A0A364LNE3</accession>
<keyword evidence="1" id="KW-0812">Transmembrane</keyword>
<proteinExistence type="predicted"/>
<keyword evidence="1" id="KW-1133">Transmembrane helix</keyword>
<organism evidence="3 4">
    <name type="scientific">Legionella quinlivanii</name>
    <dbReference type="NCBI Taxonomy" id="45073"/>
    <lineage>
        <taxon>Bacteria</taxon>
        <taxon>Pseudomonadati</taxon>
        <taxon>Pseudomonadota</taxon>
        <taxon>Gammaproteobacteria</taxon>
        <taxon>Legionellales</taxon>
        <taxon>Legionellaceae</taxon>
        <taxon>Legionella</taxon>
    </lineage>
</organism>
<dbReference type="InterPro" id="IPR014546">
    <property type="entry name" value="UCP028440_lipidA_biosyn"/>
</dbReference>
<feature type="transmembrane region" description="Helical" evidence="1">
    <location>
        <begin position="63"/>
        <end position="82"/>
    </location>
</feature>
<evidence type="ECO:0000256" key="1">
    <source>
        <dbReference type="SAM" id="Phobius"/>
    </source>
</evidence>
<keyword evidence="1" id="KW-0472">Membrane</keyword>
<comment type="caution">
    <text evidence="3">The sequence shown here is derived from an EMBL/GenBank/DDBJ whole genome shotgun (WGS) entry which is preliminary data.</text>
</comment>
<dbReference type="GO" id="GO:0009245">
    <property type="term" value="P:lipid A biosynthetic process"/>
    <property type="evidence" value="ECO:0007669"/>
    <property type="project" value="InterPro"/>
</dbReference>
<dbReference type="InterPro" id="IPR011499">
    <property type="entry name" value="Lipid_A_biosynth_N"/>
</dbReference>
<dbReference type="EMBL" id="MVJN01000001">
    <property type="protein sequence ID" value="RAP38577.1"/>
    <property type="molecule type" value="Genomic_DNA"/>
</dbReference>
<evidence type="ECO:0000313" key="4">
    <source>
        <dbReference type="Proteomes" id="UP000249458"/>
    </source>
</evidence>
<dbReference type="Proteomes" id="UP000249458">
    <property type="component" value="Unassembled WGS sequence"/>
</dbReference>
<feature type="domain" description="Lipid A biosynthesis N-terminal" evidence="2">
    <location>
        <begin position="10"/>
        <end position="81"/>
    </location>
</feature>
<dbReference type="GO" id="GO:0016020">
    <property type="term" value="C:membrane"/>
    <property type="evidence" value="ECO:0007669"/>
    <property type="project" value="GOC"/>
</dbReference>
<dbReference type="SMART" id="SM01259">
    <property type="entry name" value="LAB_N"/>
    <property type="match status" value="1"/>
</dbReference>
<dbReference type="Gene3D" id="1.20.1280.290">
    <property type="match status" value="1"/>
</dbReference>
<sequence length="95" mass="10981">MNSESIWLCVGLVGQGIFSARFFIQWLISEKEKRSVIPVAFWYLSLLGGITLLMYSIYKKDPVFILGQSTGVFIYLRNLYLIQRERVARQLKTTG</sequence>
<dbReference type="RefSeq" id="WP_112218216.1">
    <property type="nucleotide sequence ID" value="NZ_MVJN01000001.1"/>
</dbReference>
<evidence type="ECO:0000313" key="3">
    <source>
        <dbReference type="EMBL" id="RAP38577.1"/>
    </source>
</evidence>
<name>A0A364LNE3_9GAMM</name>
<protein>
    <submittedName>
        <fullName evidence="3">Lipid A biosynthesis protein</fullName>
    </submittedName>
</protein>
<dbReference type="Pfam" id="PF07578">
    <property type="entry name" value="LAB_N"/>
    <property type="match status" value="1"/>
</dbReference>
<dbReference type="GO" id="GO:0008915">
    <property type="term" value="F:lipid-A-disaccharide synthase activity"/>
    <property type="evidence" value="ECO:0007669"/>
    <property type="project" value="InterPro"/>
</dbReference>
<evidence type="ECO:0000259" key="2">
    <source>
        <dbReference type="SMART" id="SM01259"/>
    </source>
</evidence>
<feature type="transmembrane region" description="Helical" evidence="1">
    <location>
        <begin position="36"/>
        <end position="57"/>
    </location>
</feature>
<reference evidence="3 4" key="1">
    <citation type="submission" date="2017-02" db="EMBL/GenBank/DDBJ databases">
        <title>Legionella quilivanii strain from human: case report and whole genome sequencing analysis.</title>
        <authorList>
            <person name="Lalancette C."/>
            <person name="Leduc J.-M."/>
            <person name="Levesque S."/>
            <person name="Fournier E."/>
            <person name="Saoud J."/>
            <person name="Faucher S.P."/>
            <person name="Bernard K."/>
            <person name="Martineau C."/>
            <person name="Longtin J."/>
        </authorList>
    </citation>
    <scope>NUCLEOTIDE SEQUENCE [LARGE SCALE GENOMIC DNA]</scope>
    <source>
        <strain evidence="3 4">ID143958</strain>
    </source>
</reference>
<dbReference type="AlphaFoldDB" id="A0A364LNE3"/>
<feature type="transmembrane region" description="Helical" evidence="1">
    <location>
        <begin position="6"/>
        <end position="24"/>
    </location>
</feature>
<gene>
    <name evidence="3" type="ORF">B1207_01470</name>
</gene>